<protein>
    <submittedName>
        <fullName evidence="2">Uncharacterized protein</fullName>
    </submittedName>
</protein>
<dbReference type="Proteomes" id="UP000222310">
    <property type="component" value="Unassembled WGS sequence"/>
</dbReference>
<evidence type="ECO:0000313" key="3">
    <source>
        <dbReference type="Proteomes" id="UP000222310"/>
    </source>
</evidence>
<accession>A0A9Q5Z6C5</accession>
<evidence type="ECO:0000313" key="2">
    <source>
        <dbReference type="EMBL" id="PHJ95883.1"/>
    </source>
</evidence>
<name>A0A9Q5Z6C5_NOSLI</name>
<dbReference type="EMBL" id="LAHD01000137">
    <property type="protein sequence ID" value="PHJ95883.1"/>
    <property type="molecule type" value="Genomic_DNA"/>
</dbReference>
<comment type="caution">
    <text evidence="2">The sequence shown here is derived from an EMBL/GenBank/DDBJ whole genome shotgun (WGS) entry which is preliminary data.</text>
</comment>
<feature type="region of interest" description="Disordered" evidence="1">
    <location>
        <begin position="1"/>
        <end position="37"/>
    </location>
</feature>
<dbReference type="AlphaFoldDB" id="A0A9Q5Z6C5"/>
<proteinExistence type="predicted"/>
<sequence length="75" mass="8242">MLKELKGQFLSKNPSGLNTVRGKGKGERGKGKGERGKGKGFKYIRPLAMWKPKIPRCVFFAFFAVASVLPTIPSC</sequence>
<reference evidence="2 3" key="1">
    <citation type="submission" date="2015-02" db="EMBL/GenBank/DDBJ databases">
        <title>Nostoc linckia genome annotation.</title>
        <authorList>
            <person name="Zhou Z."/>
        </authorList>
    </citation>
    <scope>NUCLEOTIDE SEQUENCE [LARGE SCALE GENOMIC DNA]</scope>
    <source>
        <strain evidence="3">z8</strain>
    </source>
</reference>
<organism evidence="2 3">
    <name type="scientific">Nostoc linckia z8</name>
    <dbReference type="NCBI Taxonomy" id="1628746"/>
    <lineage>
        <taxon>Bacteria</taxon>
        <taxon>Bacillati</taxon>
        <taxon>Cyanobacteriota</taxon>
        <taxon>Cyanophyceae</taxon>
        <taxon>Nostocales</taxon>
        <taxon>Nostocaceae</taxon>
        <taxon>Nostoc</taxon>
    </lineage>
</organism>
<feature type="compositionally biased region" description="Basic and acidic residues" evidence="1">
    <location>
        <begin position="24"/>
        <end position="37"/>
    </location>
</feature>
<evidence type="ECO:0000256" key="1">
    <source>
        <dbReference type="SAM" id="MobiDB-lite"/>
    </source>
</evidence>
<gene>
    <name evidence="2" type="ORF">VF08_31185</name>
</gene>